<dbReference type="InterPro" id="IPR047057">
    <property type="entry name" value="MerR_fam"/>
</dbReference>
<dbReference type="OrthoDB" id="9814833at2"/>
<dbReference type="GO" id="GO:0003677">
    <property type="term" value="F:DNA binding"/>
    <property type="evidence" value="ECO:0007669"/>
    <property type="project" value="UniProtKB-KW"/>
</dbReference>
<protein>
    <submittedName>
        <fullName evidence="6">MerR family transcriptional regulator</fullName>
    </submittedName>
</protein>
<keyword evidence="4" id="KW-0804">Transcription</keyword>
<proteinExistence type="predicted"/>
<dbReference type="Gene3D" id="1.10.1660.10">
    <property type="match status" value="1"/>
</dbReference>
<keyword evidence="7" id="KW-1185">Reference proteome</keyword>
<dbReference type="SUPFAM" id="SSF46955">
    <property type="entry name" value="Putative DNA-binding domain"/>
    <property type="match status" value="1"/>
</dbReference>
<gene>
    <name evidence="6" type="ORF">QX51_05205</name>
</gene>
<evidence type="ECO:0000259" key="5">
    <source>
        <dbReference type="PROSITE" id="PS50937"/>
    </source>
</evidence>
<dbReference type="SUPFAM" id="SSF89082">
    <property type="entry name" value="Antibiotic binding domain of TipA-like multidrug resistance regulators"/>
    <property type="match status" value="1"/>
</dbReference>
<evidence type="ECO:0000256" key="1">
    <source>
        <dbReference type="ARBA" id="ARBA00023015"/>
    </source>
</evidence>
<evidence type="ECO:0000256" key="4">
    <source>
        <dbReference type="ARBA" id="ARBA00023163"/>
    </source>
</evidence>
<dbReference type="PANTHER" id="PTHR30204">
    <property type="entry name" value="REDOX-CYCLING DRUG-SENSING TRANSCRIPTIONAL ACTIVATOR SOXR"/>
    <property type="match status" value="1"/>
</dbReference>
<evidence type="ECO:0000256" key="3">
    <source>
        <dbReference type="ARBA" id="ARBA00023159"/>
    </source>
</evidence>
<dbReference type="EMBL" id="JWHR01000057">
    <property type="protein sequence ID" value="KHS58023.1"/>
    <property type="molecule type" value="Genomic_DNA"/>
</dbReference>
<dbReference type="Pfam" id="PF07739">
    <property type="entry name" value="TipAS"/>
    <property type="match status" value="1"/>
</dbReference>
<dbReference type="GO" id="GO:0003700">
    <property type="term" value="F:DNA-binding transcription factor activity"/>
    <property type="evidence" value="ECO:0007669"/>
    <property type="project" value="InterPro"/>
</dbReference>
<evidence type="ECO:0000313" key="7">
    <source>
        <dbReference type="Proteomes" id="UP000031189"/>
    </source>
</evidence>
<organism evidence="6 7">
    <name type="scientific">Terrisporobacter othiniensis</name>
    <dbReference type="NCBI Taxonomy" id="1577792"/>
    <lineage>
        <taxon>Bacteria</taxon>
        <taxon>Bacillati</taxon>
        <taxon>Bacillota</taxon>
        <taxon>Clostridia</taxon>
        <taxon>Peptostreptococcales</taxon>
        <taxon>Peptostreptococcaceae</taxon>
        <taxon>Terrisporobacter</taxon>
    </lineage>
</organism>
<dbReference type="CDD" id="cd01106">
    <property type="entry name" value="HTH_TipAL-Mta"/>
    <property type="match status" value="1"/>
</dbReference>
<dbReference type="InterPro" id="IPR009061">
    <property type="entry name" value="DNA-bd_dom_put_sf"/>
</dbReference>
<dbReference type="PANTHER" id="PTHR30204:SF90">
    <property type="entry name" value="HTH-TYPE TRANSCRIPTIONAL ACTIVATOR MTA"/>
    <property type="match status" value="1"/>
</dbReference>
<keyword evidence="2" id="KW-0238">DNA-binding</keyword>
<evidence type="ECO:0000256" key="2">
    <source>
        <dbReference type="ARBA" id="ARBA00023125"/>
    </source>
</evidence>
<dbReference type="Proteomes" id="UP000031189">
    <property type="component" value="Unassembled WGS sequence"/>
</dbReference>
<reference evidence="6 7" key="1">
    <citation type="submission" date="2014-12" db="EMBL/GenBank/DDBJ databases">
        <title>Draft genome sequence of Terrisporobacter sp. 08-306576, isolated from the blood culture of a bacteremia patient.</title>
        <authorList>
            <person name="Lund L.C."/>
            <person name="Sydenham T.V."/>
            <person name="Hogh S.V."/>
            <person name="Skov M.N."/>
            <person name="Kemp M."/>
            <person name="Justesen U.S."/>
        </authorList>
    </citation>
    <scope>NUCLEOTIDE SEQUENCE [LARGE SCALE GENOMIC DNA]</scope>
    <source>
        <strain evidence="6 7">08-306576</strain>
    </source>
</reference>
<dbReference type="Pfam" id="PF13411">
    <property type="entry name" value="MerR_1"/>
    <property type="match status" value="1"/>
</dbReference>
<name>A0A0B3VYZ3_9FIRM</name>
<sequence>MEYSINELSKIAKISTRTLRYYHEVDLLKPKRINSSGYRIYGENEVDKLQQILFYKEMGFKLDDIKNIINSPSFDIMLALDSHKKELLKKRNEINLLIENVEKTISYKKGEIKMSDKEKFEGFKKDLVKQNEEKYGKEIREKYGDKQVNQSNTKMLGLNEEEYKEFEQLGRDIIEKLKEAMEENDPSCEKAQEACELHKKWLGYSWNFYTKEAHRGLGQMYVADERFKKYYDDSKIGMSEFFKDALDIYTK</sequence>
<dbReference type="SMART" id="SM00422">
    <property type="entry name" value="HTH_MERR"/>
    <property type="match status" value="1"/>
</dbReference>
<comment type="caution">
    <text evidence="6">The sequence shown here is derived from an EMBL/GenBank/DDBJ whole genome shotgun (WGS) entry which is preliminary data.</text>
</comment>
<dbReference type="AlphaFoldDB" id="A0A0B3VYZ3"/>
<dbReference type="Gene3D" id="1.10.490.50">
    <property type="entry name" value="Antibiotic binding domain of TipA-like multidrug resistance regulators"/>
    <property type="match status" value="1"/>
</dbReference>
<dbReference type="InterPro" id="IPR000551">
    <property type="entry name" value="MerR-type_HTH_dom"/>
</dbReference>
<dbReference type="InterPro" id="IPR012925">
    <property type="entry name" value="TipAS_dom"/>
</dbReference>
<feature type="domain" description="HTH merR-type" evidence="5">
    <location>
        <begin position="1"/>
        <end position="71"/>
    </location>
</feature>
<accession>A0A0B3VYZ3</accession>
<keyword evidence="1" id="KW-0805">Transcription regulation</keyword>
<dbReference type="STRING" id="1577792.QX51_05205"/>
<dbReference type="RefSeq" id="WP_039678844.1">
    <property type="nucleotide sequence ID" value="NZ_JAWGXO010000008.1"/>
</dbReference>
<evidence type="ECO:0000313" key="6">
    <source>
        <dbReference type="EMBL" id="KHS58023.1"/>
    </source>
</evidence>
<dbReference type="InterPro" id="IPR036244">
    <property type="entry name" value="TipA-like_antibiotic-bd"/>
</dbReference>
<keyword evidence="3" id="KW-0010">Activator</keyword>
<dbReference type="PROSITE" id="PS50937">
    <property type="entry name" value="HTH_MERR_2"/>
    <property type="match status" value="1"/>
</dbReference>